<gene>
    <name evidence="1" type="ORF">ATB98_23705</name>
</gene>
<proteinExistence type="predicted"/>
<protein>
    <submittedName>
        <fullName evidence="1">Uncharacterized protein</fullName>
    </submittedName>
</protein>
<accession>A0A178XHW9</accession>
<sequence length="153" mass="16970">MKTVRVYGPPETALPFDLRDFLELLAPRARTALWTVSAVDAGYQWFDATGPGGANLEAMAQSDKRVTGQLLTEAARDTLQVIWGEFTGSLPQAPDQDWVIIRAIDSTFYEVTTNDDEVLRQVEASFGDVRFCDKVWKPSSDEAVVASTHDSDR</sequence>
<organism evidence="1 2">
    <name type="scientific">Sinorhizobium saheli</name>
    <dbReference type="NCBI Taxonomy" id="36856"/>
    <lineage>
        <taxon>Bacteria</taxon>
        <taxon>Pseudomonadati</taxon>
        <taxon>Pseudomonadota</taxon>
        <taxon>Alphaproteobacteria</taxon>
        <taxon>Hyphomicrobiales</taxon>
        <taxon>Rhizobiaceae</taxon>
        <taxon>Sinorhizobium/Ensifer group</taxon>
        <taxon>Sinorhizobium</taxon>
    </lineage>
</organism>
<dbReference type="EMBL" id="LNQB01000102">
    <property type="protein sequence ID" value="OAP34322.1"/>
    <property type="molecule type" value="Genomic_DNA"/>
</dbReference>
<reference evidence="1 2" key="1">
    <citation type="submission" date="2015-11" db="EMBL/GenBank/DDBJ databases">
        <title>Ensifer anhuiense sp. nov., an effective nitrogen fixation bacterium with Glycine soja.</title>
        <authorList>
            <person name="Yan H."/>
            <person name="Chen W."/>
        </authorList>
    </citation>
    <scope>NUCLEOTIDE SEQUENCE [LARGE SCALE GENOMIC DNA]</scope>
    <source>
        <strain evidence="1 2">LMG 7837</strain>
    </source>
</reference>
<keyword evidence="2" id="KW-1185">Reference proteome</keyword>
<evidence type="ECO:0000313" key="1">
    <source>
        <dbReference type="EMBL" id="OAP34322.1"/>
    </source>
</evidence>
<dbReference type="AlphaFoldDB" id="A0A178XHW9"/>
<evidence type="ECO:0000313" key="2">
    <source>
        <dbReference type="Proteomes" id="UP000078507"/>
    </source>
</evidence>
<name>A0A178XHW9_SINSA</name>
<comment type="caution">
    <text evidence="1">The sequence shown here is derived from an EMBL/GenBank/DDBJ whole genome shotgun (WGS) entry which is preliminary data.</text>
</comment>
<dbReference type="Proteomes" id="UP000078507">
    <property type="component" value="Unassembled WGS sequence"/>
</dbReference>